<name>A0A0S6W3C0_9BACT</name>
<evidence type="ECO:0008006" key="3">
    <source>
        <dbReference type="Google" id="ProtNLM"/>
    </source>
</evidence>
<dbReference type="Proteomes" id="UP000030700">
    <property type="component" value="Unassembled WGS sequence"/>
</dbReference>
<evidence type="ECO:0000313" key="1">
    <source>
        <dbReference type="EMBL" id="GAK52788.1"/>
    </source>
</evidence>
<dbReference type="HOGENOM" id="CLU_1674467_0_0_0"/>
<dbReference type="AlphaFoldDB" id="A0A0S6W3C0"/>
<keyword evidence="2" id="KW-1185">Reference proteome</keyword>
<accession>A0A0S6W3C0</accession>
<dbReference type="EMBL" id="DF820459">
    <property type="protein sequence ID" value="GAK52788.1"/>
    <property type="molecule type" value="Genomic_DNA"/>
</dbReference>
<reference evidence="1" key="1">
    <citation type="journal article" date="2015" name="PeerJ">
        <title>First genomic representation of candidate bacterial phylum KSB3 points to enhanced environmental sensing as a trigger of wastewater bulking.</title>
        <authorList>
            <person name="Sekiguchi Y."/>
            <person name="Ohashi A."/>
            <person name="Parks D.H."/>
            <person name="Yamauchi T."/>
            <person name="Tyson G.W."/>
            <person name="Hugenholtz P."/>
        </authorList>
    </citation>
    <scope>NUCLEOTIDE SEQUENCE [LARGE SCALE GENOMIC DNA]</scope>
</reference>
<gene>
    <name evidence="1" type="ORF">U14_04045</name>
</gene>
<sequence>MTRHLNPHIEKIINDTPYLPLAFQSILTTDTYFAANEDIIDCLCFEREGFDIKSNFIVKHDNWQPTILMLATHKGVTILVEGGSKISDVLFGYRLTHIPYAHIISIELDVCMLNGRLVISTGEGTEKHAVIQFNTAKYYQECERFMGTLRKKIFGEA</sequence>
<proteinExistence type="predicted"/>
<protein>
    <recommendedName>
        <fullName evidence="3">YokE-like PH domain-containing protein</fullName>
    </recommendedName>
</protein>
<organism evidence="1">
    <name type="scientific">Candidatus Moduliflexus flocculans</name>
    <dbReference type="NCBI Taxonomy" id="1499966"/>
    <lineage>
        <taxon>Bacteria</taxon>
        <taxon>Candidatus Moduliflexota</taxon>
        <taxon>Candidatus Moduliflexia</taxon>
        <taxon>Candidatus Moduliflexales</taxon>
        <taxon>Candidatus Moduliflexaceae</taxon>
    </lineage>
</organism>
<evidence type="ECO:0000313" key="2">
    <source>
        <dbReference type="Proteomes" id="UP000030700"/>
    </source>
</evidence>
<dbReference type="STRING" id="1499966.U14_04045"/>